<accession>A0A1M4TRN6</accession>
<reference evidence="3" key="1">
    <citation type="submission" date="2016-11" db="EMBL/GenBank/DDBJ databases">
        <authorList>
            <person name="Varghese N."/>
            <person name="Submissions S."/>
        </authorList>
    </citation>
    <scope>NUCLEOTIDE SEQUENCE [LARGE SCALE GENOMIC DNA]</scope>
    <source>
        <strain evidence="3">DSM 19514</strain>
    </source>
</reference>
<dbReference type="InterPro" id="IPR001633">
    <property type="entry name" value="EAL_dom"/>
</dbReference>
<dbReference type="PANTHER" id="PTHR33121:SF15">
    <property type="entry name" value="BLUE LIGHT- AND TEMPERATURE-REGULATED ANTIREPRESSOR BLUF"/>
    <property type="match status" value="1"/>
</dbReference>
<dbReference type="SMART" id="SM00052">
    <property type="entry name" value="EAL"/>
    <property type="match status" value="1"/>
</dbReference>
<dbReference type="RefSeq" id="WP_072788774.1">
    <property type="nucleotide sequence ID" value="NZ_FQUL01000006.1"/>
</dbReference>
<dbReference type="AlphaFoldDB" id="A0A1M4TRN6"/>
<sequence length="252" mass="27808">MSSELSISGSCDGSCKTEPFDLEITMAFQPIVDLRKQEIFAYEALVRGADGRSAAEVLALVDTNNMFSFDQRCRVLAIAQAAELKMDTRLSINFIPNAVYEPRSCIKATLAASEEFCFPKERLIFEVVEGERVTSRQHLASIFLAYASFGFMTALDDFGEGFSGLNHLVRLRPDLLKMDMMLVRDIDTDPRKRAVVGAVVRLGRELGVGVVAEGVETEEEVATLLEIGVTLFQGYVIARPEVGALPKPRLSF</sequence>
<dbReference type="OrthoDB" id="1673646at2"/>
<dbReference type="STRING" id="1121881.SAMN02745225_00713"/>
<keyword evidence="3" id="KW-1185">Reference proteome</keyword>
<dbReference type="Proteomes" id="UP000184295">
    <property type="component" value="Unassembled WGS sequence"/>
</dbReference>
<evidence type="ECO:0000313" key="2">
    <source>
        <dbReference type="EMBL" id="SHE47122.1"/>
    </source>
</evidence>
<dbReference type="GO" id="GO:0071111">
    <property type="term" value="F:cyclic-guanylate-specific phosphodiesterase activity"/>
    <property type="evidence" value="ECO:0007669"/>
    <property type="project" value="InterPro"/>
</dbReference>
<dbReference type="SUPFAM" id="SSF141868">
    <property type="entry name" value="EAL domain-like"/>
    <property type="match status" value="1"/>
</dbReference>
<dbReference type="Gene3D" id="3.20.20.450">
    <property type="entry name" value="EAL domain"/>
    <property type="match status" value="1"/>
</dbReference>
<gene>
    <name evidence="2" type="ORF">SAMN02745225_00713</name>
</gene>
<dbReference type="InterPro" id="IPR035919">
    <property type="entry name" value="EAL_sf"/>
</dbReference>
<name>A0A1M4TRN6_9ACTN</name>
<dbReference type="InterPro" id="IPR050706">
    <property type="entry name" value="Cyclic-di-GMP_PDE-like"/>
</dbReference>
<protein>
    <submittedName>
        <fullName evidence="2">EAL domain, c-di-GMP-specific phosphodiesterase class I (Or its enzymatically inactive variant)</fullName>
    </submittedName>
</protein>
<evidence type="ECO:0000259" key="1">
    <source>
        <dbReference type="PROSITE" id="PS50883"/>
    </source>
</evidence>
<proteinExistence type="predicted"/>
<dbReference type="EMBL" id="FQUL01000006">
    <property type="protein sequence ID" value="SHE47122.1"/>
    <property type="molecule type" value="Genomic_DNA"/>
</dbReference>
<dbReference type="PROSITE" id="PS50883">
    <property type="entry name" value="EAL"/>
    <property type="match status" value="1"/>
</dbReference>
<dbReference type="PANTHER" id="PTHR33121">
    <property type="entry name" value="CYCLIC DI-GMP PHOSPHODIESTERASE PDEF"/>
    <property type="match status" value="1"/>
</dbReference>
<feature type="domain" description="EAL" evidence="1">
    <location>
        <begin position="4"/>
        <end position="252"/>
    </location>
</feature>
<dbReference type="Pfam" id="PF00563">
    <property type="entry name" value="EAL"/>
    <property type="match status" value="1"/>
</dbReference>
<organism evidence="2 3">
    <name type="scientific">Ferrithrix thermotolerans DSM 19514</name>
    <dbReference type="NCBI Taxonomy" id="1121881"/>
    <lineage>
        <taxon>Bacteria</taxon>
        <taxon>Bacillati</taxon>
        <taxon>Actinomycetota</taxon>
        <taxon>Acidimicrobiia</taxon>
        <taxon>Acidimicrobiales</taxon>
        <taxon>Acidimicrobiaceae</taxon>
        <taxon>Ferrithrix</taxon>
    </lineage>
</organism>
<evidence type="ECO:0000313" key="3">
    <source>
        <dbReference type="Proteomes" id="UP000184295"/>
    </source>
</evidence>
<dbReference type="CDD" id="cd01948">
    <property type="entry name" value="EAL"/>
    <property type="match status" value="1"/>
</dbReference>